<proteinExistence type="inferred from homology"/>
<keyword evidence="4" id="KW-0479">Metal-binding</keyword>
<gene>
    <name evidence="9" type="primary">LOC108564266</name>
</gene>
<evidence type="ECO:0000256" key="1">
    <source>
        <dbReference type="ARBA" id="ARBA00001971"/>
    </source>
</evidence>
<evidence type="ECO:0000256" key="5">
    <source>
        <dbReference type="ARBA" id="ARBA00023002"/>
    </source>
</evidence>
<keyword evidence="3" id="KW-0349">Heme</keyword>
<dbReference type="InterPro" id="IPR036396">
    <property type="entry name" value="Cyt_P450_sf"/>
</dbReference>
<name>A0ABM1MW00_NICVS</name>
<dbReference type="Proteomes" id="UP000695000">
    <property type="component" value="Unplaced"/>
</dbReference>
<keyword evidence="8" id="KW-1185">Reference proteome</keyword>
<reference evidence="9" key="1">
    <citation type="submission" date="2025-08" db="UniProtKB">
        <authorList>
            <consortium name="RefSeq"/>
        </authorList>
    </citation>
    <scope>IDENTIFICATION</scope>
    <source>
        <tissue evidence="9">Whole Larva</tissue>
    </source>
</reference>
<protein>
    <submittedName>
        <fullName evidence="9">Cytochrome P450 4d8-like</fullName>
    </submittedName>
</protein>
<comment type="cofactor">
    <cofactor evidence="1">
        <name>heme</name>
        <dbReference type="ChEBI" id="CHEBI:30413"/>
    </cofactor>
</comment>
<dbReference type="Gene3D" id="1.10.630.10">
    <property type="entry name" value="Cytochrome P450"/>
    <property type="match status" value="1"/>
</dbReference>
<keyword evidence="5" id="KW-0560">Oxidoreductase</keyword>
<evidence type="ECO:0000256" key="7">
    <source>
        <dbReference type="ARBA" id="ARBA00023033"/>
    </source>
</evidence>
<dbReference type="RefSeq" id="XP_017778750.1">
    <property type="nucleotide sequence ID" value="XM_017923261.1"/>
</dbReference>
<evidence type="ECO:0000256" key="3">
    <source>
        <dbReference type="ARBA" id="ARBA00022617"/>
    </source>
</evidence>
<evidence type="ECO:0000313" key="9">
    <source>
        <dbReference type="RefSeq" id="XP_017778750.1"/>
    </source>
</evidence>
<organism evidence="8 9">
    <name type="scientific">Nicrophorus vespilloides</name>
    <name type="common">Boreal carrion beetle</name>
    <dbReference type="NCBI Taxonomy" id="110193"/>
    <lineage>
        <taxon>Eukaryota</taxon>
        <taxon>Metazoa</taxon>
        <taxon>Ecdysozoa</taxon>
        <taxon>Arthropoda</taxon>
        <taxon>Hexapoda</taxon>
        <taxon>Insecta</taxon>
        <taxon>Pterygota</taxon>
        <taxon>Neoptera</taxon>
        <taxon>Endopterygota</taxon>
        <taxon>Coleoptera</taxon>
        <taxon>Polyphaga</taxon>
        <taxon>Staphyliniformia</taxon>
        <taxon>Silphidae</taxon>
        <taxon>Nicrophorinae</taxon>
        <taxon>Nicrophorus</taxon>
    </lineage>
</organism>
<comment type="similarity">
    <text evidence="2">Belongs to the cytochrome P450 family.</text>
</comment>
<dbReference type="GeneID" id="108564266"/>
<sequence length="128" mass="14735">MKRQSCDETSGDSDFGIKKKSTLLDILMERFKDDLPYGYINEELASILTAGHHTLTCFLSSILYELSKHEDIQQKLFEEVSSIIENVNCISTQNINALLYMECVVKEGLRMYSPVPFVERILDCDTEW</sequence>
<dbReference type="PANTHER" id="PTHR24291">
    <property type="entry name" value="CYTOCHROME P450 FAMILY 4"/>
    <property type="match status" value="1"/>
</dbReference>
<dbReference type="InterPro" id="IPR050196">
    <property type="entry name" value="Cytochrome_P450_Monoox"/>
</dbReference>
<dbReference type="PANTHER" id="PTHR24291:SF50">
    <property type="entry name" value="BIFUNCTIONAL ALBAFLAVENONE MONOOXYGENASE_TERPENE SYNTHASE"/>
    <property type="match status" value="1"/>
</dbReference>
<accession>A0ABM1MW00</accession>
<evidence type="ECO:0000256" key="6">
    <source>
        <dbReference type="ARBA" id="ARBA00023004"/>
    </source>
</evidence>
<evidence type="ECO:0000256" key="2">
    <source>
        <dbReference type="ARBA" id="ARBA00010617"/>
    </source>
</evidence>
<evidence type="ECO:0000256" key="4">
    <source>
        <dbReference type="ARBA" id="ARBA00022723"/>
    </source>
</evidence>
<keyword evidence="6" id="KW-0408">Iron</keyword>
<evidence type="ECO:0000313" key="8">
    <source>
        <dbReference type="Proteomes" id="UP000695000"/>
    </source>
</evidence>
<dbReference type="InterPro" id="IPR001128">
    <property type="entry name" value="Cyt_P450"/>
</dbReference>
<keyword evidence="7" id="KW-0503">Monooxygenase</keyword>
<dbReference type="Pfam" id="PF00067">
    <property type="entry name" value="p450"/>
    <property type="match status" value="1"/>
</dbReference>
<dbReference type="SUPFAM" id="SSF48264">
    <property type="entry name" value="Cytochrome P450"/>
    <property type="match status" value="1"/>
</dbReference>